<keyword evidence="10" id="KW-1185">Reference proteome</keyword>
<dbReference type="OMA" id="LTFHCDP"/>
<dbReference type="Ensembl" id="ENSSPUT00000026567.1">
    <property type="protein sequence ID" value="ENSSPUP00000024886.1"/>
    <property type="gene ID" value="ENSSPUG00000019080.1"/>
</dbReference>
<comment type="subcellular location">
    <subcellularLocation>
        <location evidence="1">Cytoplasmic vesicle membrane</location>
        <topology evidence="1">Peripheral membrane protein</topology>
        <orientation evidence="1">Cytoplasmic side</orientation>
    </subcellularLocation>
</comment>
<gene>
    <name evidence="9" type="primary">SNX22</name>
</gene>
<dbReference type="SUPFAM" id="SSF64268">
    <property type="entry name" value="PX domain"/>
    <property type="match status" value="1"/>
</dbReference>
<dbReference type="GeneTree" id="ENSGT00390000001280"/>
<dbReference type="Gene3D" id="3.30.1520.10">
    <property type="entry name" value="Phox-like domain"/>
    <property type="match status" value="1"/>
</dbReference>
<evidence type="ECO:0000313" key="9">
    <source>
        <dbReference type="Ensembl" id="ENSSPUP00000024886.1"/>
    </source>
</evidence>
<dbReference type="PANTHER" id="PTHR15813:SF8">
    <property type="entry name" value="SORTING NEXIN-22"/>
    <property type="match status" value="1"/>
</dbReference>
<evidence type="ECO:0000256" key="7">
    <source>
        <dbReference type="ARBA" id="ARBA00023329"/>
    </source>
</evidence>
<name>A0A8D0HJY8_SPHPU</name>
<protein>
    <submittedName>
        <fullName evidence="9">Sorting nexin 22</fullName>
    </submittedName>
</protein>
<dbReference type="AlphaFoldDB" id="A0A8D0HJY8"/>
<keyword evidence="6" id="KW-0472">Membrane</keyword>
<dbReference type="GO" id="GO:0030659">
    <property type="term" value="C:cytoplasmic vesicle membrane"/>
    <property type="evidence" value="ECO:0007669"/>
    <property type="project" value="UniProtKB-SubCell"/>
</dbReference>
<proteinExistence type="inferred from homology"/>
<keyword evidence="4" id="KW-0653">Protein transport</keyword>
<evidence type="ECO:0000256" key="5">
    <source>
        <dbReference type="ARBA" id="ARBA00023121"/>
    </source>
</evidence>
<comment type="similarity">
    <text evidence="2">Belongs to the sorting nexin family.</text>
</comment>
<keyword evidence="7" id="KW-0968">Cytoplasmic vesicle</keyword>
<dbReference type="PROSITE" id="PS50195">
    <property type="entry name" value="PX"/>
    <property type="match status" value="1"/>
</dbReference>
<dbReference type="GO" id="GO:1901981">
    <property type="term" value="F:phosphatidylinositol phosphate binding"/>
    <property type="evidence" value="ECO:0007669"/>
    <property type="project" value="TreeGrafter"/>
</dbReference>
<evidence type="ECO:0000256" key="1">
    <source>
        <dbReference type="ARBA" id="ARBA00004180"/>
    </source>
</evidence>
<dbReference type="InterPro" id="IPR001683">
    <property type="entry name" value="PX_dom"/>
</dbReference>
<sequence length="213" mass="23566">MSPTLPDGPGGSGVGMLVVSVLSVGPEPAAPDQSLEKTHMVFTVEVLCNGRKHTIRKRYSEFHSLHKKIKKKCKVPDFPPKRVPNWMTKVLEQRRQGLEAYMQGVLCYNKELPKELLDFLKLHHFQKNPQTSSLDPCSLLAHQPVIGFHIDPYVLPISSDQMPDIILSGVLQALYASNRIFCLEAAPKCSAKPLPLCQLGPVSIKATAPLLPL</sequence>
<reference evidence="9" key="2">
    <citation type="submission" date="2025-09" db="UniProtKB">
        <authorList>
            <consortium name="Ensembl"/>
        </authorList>
    </citation>
    <scope>IDENTIFICATION</scope>
</reference>
<keyword evidence="5" id="KW-0446">Lipid-binding</keyword>
<evidence type="ECO:0000256" key="3">
    <source>
        <dbReference type="ARBA" id="ARBA00022448"/>
    </source>
</evidence>
<evidence type="ECO:0000256" key="2">
    <source>
        <dbReference type="ARBA" id="ARBA00010883"/>
    </source>
</evidence>
<dbReference type="Pfam" id="PF00787">
    <property type="entry name" value="PX"/>
    <property type="match status" value="1"/>
</dbReference>
<dbReference type="Proteomes" id="UP000694392">
    <property type="component" value="Unplaced"/>
</dbReference>
<dbReference type="SMART" id="SM00312">
    <property type="entry name" value="PX"/>
    <property type="match status" value="1"/>
</dbReference>
<evidence type="ECO:0000256" key="6">
    <source>
        <dbReference type="ARBA" id="ARBA00023136"/>
    </source>
</evidence>
<organism evidence="9 10">
    <name type="scientific">Sphenodon punctatus</name>
    <name type="common">Tuatara</name>
    <name type="synonym">Hatteria punctata</name>
    <dbReference type="NCBI Taxonomy" id="8508"/>
    <lineage>
        <taxon>Eukaryota</taxon>
        <taxon>Metazoa</taxon>
        <taxon>Chordata</taxon>
        <taxon>Craniata</taxon>
        <taxon>Vertebrata</taxon>
        <taxon>Euteleostomi</taxon>
        <taxon>Lepidosauria</taxon>
        <taxon>Sphenodontia</taxon>
        <taxon>Sphenodontidae</taxon>
        <taxon>Sphenodon</taxon>
    </lineage>
</organism>
<evidence type="ECO:0000259" key="8">
    <source>
        <dbReference type="PROSITE" id="PS50195"/>
    </source>
</evidence>
<keyword evidence="3" id="KW-0813">Transport</keyword>
<dbReference type="InterPro" id="IPR052467">
    <property type="entry name" value="Sorting_nexin_PX-domain"/>
</dbReference>
<dbReference type="PANTHER" id="PTHR15813">
    <property type="entry name" value="SORTING NEXIN-22 AND 24"/>
    <property type="match status" value="1"/>
</dbReference>
<dbReference type="InterPro" id="IPR036871">
    <property type="entry name" value="PX_dom_sf"/>
</dbReference>
<accession>A0A8D0HJY8</accession>
<evidence type="ECO:0000256" key="4">
    <source>
        <dbReference type="ARBA" id="ARBA00022927"/>
    </source>
</evidence>
<evidence type="ECO:0000313" key="10">
    <source>
        <dbReference type="Proteomes" id="UP000694392"/>
    </source>
</evidence>
<reference evidence="9" key="1">
    <citation type="submission" date="2025-08" db="UniProtKB">
        <authorList>
            <consortium name="Ensembl"/>
        </authorList>
    </citation>
    <scope>IDENTIFICATION</scope>
</reference>
<dbReference type="GO" id="GO:0015031">
    <property type="term" value="P:protein transport"/>
    <property type="evidence" value="ECO:0007669"/>
    <property type="project" value="UniProtKB-KW"/>
</dbReference>
<feature type="domain" description="PX" evidence="8">
    <location>
        <begin position="20"/>
        <end position="133"/>
    </location>
</feature>